<name>A0ABS8TLD5_DATST</name>
<proteinExistence type="predicted"/>
<feature type="domain" description="Terpene synthase metal-binding" evidence="3">
    <location>
        <begin position="225"/>
        <end position="274"/>
    </location>
</feature>
<dbReference type="Proteomes" id="UP000823775">
    <property type="component" value="Unassembled WGS sequence"/>
</dbReference>
<feature type="domain" description="Terpene synthase N-terminal" evidence="2">
    <location>
        <begin position="58"/>
        <end position="105"/>
    </location>
</feature>
<dbReference type="PANTHER" id="PTHR31225:SF81">
    <property type="entry name" value="(E,E)-GERMACRENE B SYNTHASE-LIKE"/>
    <property type="match status" value="1"/>
</dbReference>
<protein>
    <submittedName>
        <fullName evidence="4">Uncharacterized protein</fullName>
    </submittedName>
</protein>
<dbReference type="InterPro" id="IPR036965">
    <property type="entry name" value="Terpene_synth_N_sf"/>
</dbReference>
<dbReference type="Pfam" id="PF03936">
    <property type="entry name" value="Terpene_synth_C"/>
    <property type="match status" value="2"/>
</dbReference>
<dbReference type="Gene3D" id="1.10.600.10">
    <property type="entry name" value="Farnesyl Diphosphate Synthase"/>
    <property type="match status" value="2"/>
</dbReference>
<keyword evidence="1" id="KW-0479">Metal-binding</keyword>
<dbReference type="Gene3D" id="1.50.10.130">
    <property type="entry name" value="Terpene synthase, N-terminal domain"/>
    <property type="match status" value="1"/>
</dbReference>
<evidence type="ECO:0000313" key="4">
    <source>
        <dbReference type="EMBL" id="MCD7472355.1"/>
    </source>
</evidence>
<dbReference type="InterPro" id="IPR008930">
    <property type="entry name" value="Terpenoid_cyclase/PrenylTrfase"/>
</dbReference>
<dbReference type="Pfam" id="PF01397">
    <property type="entry name" value="Terpene_synth"/>
    <property type="match status" value="1"/>
</dbReference>
<dbReference type="InterPro" id="IPR005630">
    <property type="entry name" value="Terpene_synthase_metal-bd"/>
</dbReference>
<keyword evidence="5" id="KW-1185">Reference proteome</keyword>
<accession>A0ABS8TLD5</accession>
<dbReference type="EMBL" id="JACEIK010001819">
    <property type="protein sequence ID" value="MCD7472355.1"/>
    <property type="molecule type" value="Genomic_DNA"/>
</dbReference>
<evidence type="ECO:0000256" key="1">
    <source>
        <dbReference type="ARBA" id="ARBA00022723"/>
    </source>
</evidence>
<dbReference type="PANTHER" id="PTHR31225">
    <property type="entry name" value="OS04G0344100 PROTEIN-RELATED"/>
    <property type="match status" value="1"/>
</dbReference>
<dbReference type="InterPro" id="IPR001906">
    <property type="entry name" value="Terpene_synth_N"/>
</dbReference>
<dbReference type="SUPFAM" id="SSF48239">
    <property type="entry name" value="Terpenoid cyclases/Protein prenyltransferases"/>
    <property type="match status" value="1"/>
</dbReference>
<sequence length="324" mass="37483">MSIAMVTFPMFQSTCGIYRYRYDSCELRVQSSLGAGEKNEGLIKQQLLLPAALHNEINDDNLYVVALRFRLVRQQGHYMSSDVFEQFTDHDGKFKKTLINDVQGLSMVPILTKSLKVQMVEGCGSCKQIAIYRDKLVELYGQLGCIYTSLQYSRCETTSKVFNMISTNDDTYDAYATLNELVLYSDAIQKWDISAMDSLPPYMRPLYQVNLDIFSGNGRRIGQRRLMDDIIDHEVQQERGHAASIIECYMKEYGASKEEAYTKYRKEVKNAWKDINKALMRPTEVPMFVLERPLNLARLLDTLFKDEDGYKFHTNVKPYYHVAY</sequence>
<gene>
    <name evidence="4" type="ORF">HAX54_013513</name>
</gene>
<evidence type="ECO:0000313" key="5">
    <source>
        <dbReference type="Proteomes" id="UP000823775"/>
    </source>
</evidence>
<comment type="caution">
    <text evidence="4">The sequence shown here is derived from an EMBL/GenBank/DDBJ whole genome shotgun (WGS) entry which is preliminary data.</text>
</comment>
<reference evidence="4 5" key="1">
    <citation type="journal article" date="2021" name="BMC Genomics">
        <title>Datura genome reveals duplications of psychoactive alkaloid biosynthetic genes and high mutation rate following tissue culture.</title>
        <authorList>
            <person name="Rajewski A."/>
            <person name="Carter-House D."/>
            <person name="Stajich J."/>
            <person name="Litt A."/>
        </authorList>
    </citation>
    <scope>NUCLEOTIDE SEQUENCE [LARGE SCALE GENOMIC DNA]</scope>
    <source>
        <strain evidence="4">AR-01</strain>
    </source>
</reference>
<dbReference type="InterPro" id="IPR008949">
    <property type="entry name" value="Isoprenoid_synthase_dom_sf"/>
</dbReference>
<dbReference type="SUPFAM" id="SSF48576">
    <property type="entry name" value="Terpenoid synthases"/>
    <property type="match status" value="1"/>
</dbReference>
<dbReference type="InterPro" id="IPR050148">
    <property type="entry name" value="Terpene_synthase-like"/>
</dbReference>
<evidence type="ECO:0000259" key="2">
    <source>
        <dbReference type="Pfam" id="PF01397"/>
    </source>
</evidence>
<feature type="domain" description="Terpene synthase metal-binding" evidence="3">
    <location>
        <begin position="124"/>
        <end position="215"/>
    </location>
</feature>
<organism evidence="4 5">
    <name type="scientific">Datura stramonium</name>
    <name type="common">Jimsonweed</name>
    <name type="synonym">Common thornapple</name>
    <dbReference type="NCBI Taxonomy" id="4076"/>
    <lineage>
        <taxon>Eukaryota</taxon>
        <taxon>Viridiplantae</taxon>
        <taxon>Streptophyta</taxon>
        <taxon>Embryophyta</taxon>
        <taxon>Tracheophyta</taxon>
        <taxon>Spermatophyta</taxon>
        <taxon>Magnoliopsida</taxon>
        <taxon>eudicotyledons</taxon>
        <taxon>Gunneridae</taxon>
        <taxon>Pentapetalae</taxon>
        <taxon>asterids</taxon>
        <taxon>lamiids</taxon>
        <taxon>Solanales</taxon>
        <taxon>Solanaceae</taxon>
        <taxon>Solanoideae</taxon>
        <taxon>Datureae</taxon>
        <taxon>Datura</taxon>
    </lineage>
</organism>
<evidence type="ECO:0000259" key="3">
    <source>
        <dbReference type="Pfam" id="PF03936"/>
    </source>
</evidence>